<comment type="caution">
    <text evidence="2">The sequence shown here is derived from an EMBL/GenBank/DDBJ whole genome shotgun (WGS) entry which is preliminary data.</text>
</comment>
<keyword evidence="3" id="KW-1185">Reference proteome</keyword>
<accession>A0A9N7UWZ7</accession>
<dbReference type="AlphaFoldDB" id="A0A9N7UWZ7"/>
<feature type="compositionally biased region" description="Acidic residues" evidence="1">
    <location>
        <begin position="31"/>
        <end position="43"/>
    </location>
</feature>
<name>A0A9N7UWZ7_PLEPL</name>
<evidence type="ECO:0000256" key="1">
    <source>
        <dbReference type="SAM" id="MobiDB-lite"/>
    </source>
</evidence>
<protein>
    <submittedName>
        <fullName evidence="2">Uncharacterized protein</fullName>
    </submittedName>
</protein>
<evidence type="ECO:0000313" key="2">
    <source>
        <dbReference type="EMBL" id="CAB1438842.1"/>
    </source>
</evidence>
<gene>
    <name evidence="2" type="ORF">PLEPLA_LOCUS26709</name>
</gene>
<dbReference type="Proteomes" id="UP001153269">
    <property type="component" value="Unassembled WGS sequence"/>
</dbReference>
<sequence>MSYLSSSSSSSSFSSCSSCYCSCVVSGPTQEDGEDGEDEEDGDDHTMLGSCKESLHSEEVQETPSPSSGSEHIATRARSSRITHVSHGPVRPLTSAGGGSSLQIVTFILVTTQSSFQYSLNLGSSFLPKGTSACGLENTEIKLPAFCLEVDRSTPRANFLTFRPAQSSSVTCLDSAPAPRPQSLIHLLCSTESISLSLTSASRVLHRGFTRETRLITGPTQSPVAPTL</sequence>
<proteinExistence type="predicted"/>
<reference evidence="2" key="1">
    <citation type="submission" date="2020-03" db="EMBL/GenBank/DDBJ databases">
        <authorList>
            <person name="Weist P."/>
        </authorList>
    </citation>
    <scope>NUCLEOTIDE SEQUENCE</scope>
</reference>
<evidence type="ECO:0000313" key="3">
    <source>
        <dbReference type="Proteomes" id="UP001153269"/>
    </source>
</evidence>
<organism evidence="2 3">
    <name type="scientific">Pleuronectes platessa</name>
    <name type="common">European plaice</name>
    <dbReference type="NCBI Taxonomy" id="8262"/>
    <lineage>
        <taxon>Eukaryota</taxon>
        <taxon>Metazoa</taxon>
        <taxon>Chordata</taxon>
        <taxon>Craniata</taxon>
        <taxon>Vertebrata</taxon>
        <taxon>Euteleostomi</taxon>
        <taxon>Actinopterygii</taxon>
        <taxon>Neopterygii</taxon>
        <taxon>Teleostei</taxon>
        <taxon>Neoteleostei</taxon>
        <taxon>Acanthomorphata</taxon>
        <taxon>Carangaria</taxon>
        <taxon>Pleuronectiformes</taxon>
        <taxon>Pleuronectoidei</taxon>
        <taxon>Pleuronectidae</taxon>
        <taxon>Pleuronectes</taxon>
    </lineage>
</organism>
<feature type="region of interest" description="Disordered" evidence="1">
    <location>
        <begin position="27"/>
        <end position="94"/>
    </location>
</feature>
<dbReference type="EMBL" id="CADEAL010002215">
    <property type="protein sequence ID" value="CAB1438842.1"/>
    <property type="molecule type" value="Genomic_DNA"/>
</dbReference>